<feature type="transmembrane region" description="Helical" evidence="1">
    <location>
        <begin position="16"/>
        <end position="34"/>
    </location>
</feature>
<gene>
    <name evidence="2" type="ORF">E5Q11_04785</name>
</gene>
<keyword evidence="1" id="KW-0472">Membrane</keyword>
<keyword evidence="3" id="KW-1185">Reference proteome</keyword>
<organism evidence="2 3">
    <name type="scientific">Marinobacter confluentis</name>
    <dbReference type="NCBI Taxonomy" id="1697557"/>
    <lineage>
        <taxon>Bacteria</taxon>
        <taxon>Pseudomonadati</taxon>
        <taxon>Pseudomonadota</taxon>
        <taxon>Gammaproteobacteria</taxon>
        <taxon>Pseudomonadales</taxon>
        <taxon>Marinobacteraceae</taxon>
        <taxon>Marinobacter</taxon>
    </lineage>
</organism>
<evidence type="ECO:0000313" key="2">
    <source>
        <dbReference type="EMBL" id="TGN41840.1"/>
    </source>
</evidence>
<comment type="caution">
    <text evidence="2">The sequence shown here is derived from an EMBL/GenBank/DDBJ whole genome shotgun (WGS) entry which is preliminary data.</text>
</comment>
<feature type="transmembrane region" description="Helical" evidence="1">
    <location>
        <begin position="72"/>
        <end position="93"/>
    </location>
</feature>
<dbReference type="EMBL" id="SRPF01000001">
    <property type="protein sequence ID" value="TGN41840.1"/>
    <property type="molecule type" value="Genomic_DNA"/>
</dbReference>
<dbReference type="RefSeq" id="WP_135802225.1">
    <property type="nucleotide sequence ID" value="NZ_SRPF01000001.1"/>
</dbReference>
<proteinExistence type="predicted"/>
<reference evidence="2 3" key="1">
    <citation type="submission" date="2019-04" db="EMBL/GenBank/DDBJ databases">
        <authorList>
            <person name="Park S."/>
            <person name="Yoon J.-H."/>
        </authorList>
    </citation>
    <scope>NUCLEOTIDE SEQUENCE [LARGE SCALE GENOMIC DNA]</scope>
    <source>
        <strain evidence="2 3">HJM-18</strain>
    </source>
</reference>
<accession>A0A4Z1C860</accession>
<evidence type="ECO:0000256" key="1">
    <source>
        <dbReference type="SAM" id="Phobius"/>
    </source>
</evidence>
<feature type="transmembrane region" description="Helical" evidence="1">
    <location>
        <begin position="40"/>
        <end position="60"/>
    </location>
</feature>
<keyword evidence="1" id="KW-0812">Transmembrane</keyword>
<dbReference type="AlphaFoldDB" id="A0A4Z1C860"/>
<evidence type="ECO:0000313" key="3">
    <source>
        <dbReference type="Proteomes" id="UP000298325"/>
    </source>
</evidence>
<keyword evidence="1" id="KW-1133">Transmembrane helix</keyword>
<protein>
    <submittedName>
        <fullName evidence="2">Uncharacterized protein</fullName>
    </submittedName>
</protein>
<dbReference type="Proteomes" id="UP000298325">
    <property type="component" value="Unassembled WGS sequence"/>
</dbReference>
<sequence>MTDQSQHQASNIERKWWVAGIATIPAYLVIALMIGQLGPFTWVLAFIGAMLGTGLLYRLFVFRLVDRGFSPWYALAWWVAIQFIAISLIIWALQSF</sequence>
<name>A0A4Z1C860_9GAMM</name>